<evidence type="ECO:0000256" key="5">
    <source>
        <dbReference type="ARBA" id="ARBA00023002"/>
    </source>
</evidence>
<comment type="cofactor">
    <cofactor evidence="1">
        <name>FAD</name>
        <dbReference type="ChEBI" id="CHEBI:57692"/>
    </cofactor>
</comment>
<sequence length="422" mass="43049">MSQRILIIGAGFAGLHSALAARRLITMATEQGAAKGTGDIEIAMIAPQPRLAILPRLYEEDPNSKVAPLGDILATVGVRFIQGMVDEIDTAKQEVRYSGGETTNSGSHSITYNRLVLAAGGSVSRPAGVLGLEHAFTVDGVEKAAQLESHFKQLALREPSKTRGTVVVCGGGFTGIEVAAELPKRLGNILGSDASSSSSSPNIRVVVVERADVIAPDMAPGMRPFISESLQGLGVEVRLGAAVVGIEKDSGSGDATVRLSSGDRIEAATVVWTAGTVASPLAAQIPGDKEARSGRVRVDEHLRAPSAPTCFVAGDVALAVADAADGGGGGGHHARIQPVYVTCLDLGAAGSLAGVGWDTVVTSAGHAAKPLKRYINETLIYPAHDLASLLAAGDPANTNASAIGALGSYFRLPGEGGIASCA</sequence>
<reference evidence="8" key="3">
    <citation type="submission" date="2010-09" db="EMBL/GenBank/DDBJ databases">
        <title>Annotation of Gaeumannomyces graminis var. tritici R3-111a-1.</title>
        <authorList>
            <consortium name="The Broad Institute Genome Sequencing Platform"/>
            <person name="Ma L.-J."/>
            <person name="Dead R."/>
            <person name="Young S.K."/>
            <person name="Zeng Q."/>
            <person name="Gargeya S."/>
            <person name="Fitzgerald M."/>
            <person name="Haas B."/>
            <person name="Abouelleil A."/>
            <person name="Alvarado L."/>
            <person name="Arachchi H.M."/>
            <person name="Berlin A."/>
            <person name="Brown A."/>
            <person name="Chapman S.B."/>
            <person name="Chen Z."/>
            <person name="Dunbar C."/>
            <person name="Freedman E."/>
            <person name="Gearin G."/>
            <person name="Gellesch M."/>
            <person name="Goldberg J."/>
            <person name="Griggs A."/>
            <person name="Gujja S."/>
            <person name="Heiman D."/>
            <person name="Howarth C."/>
            <person name="Larson L."/>
            <person name="Lui A."/>
            <person name="MacDonald P.J.P."/>
            <person name="Mehta T."/>
            <person name="Montmayeur A."/>
            <person name="Murphy C."/>
            <person name="Neiman D."/>
            <person name="Pearson M."/>
            <person name="Priest M."/>
            <person name="Roberts A."/>
            <person name="Saif S."/>
            <person name="Shea T."/>
            <person name="Shenoy N."/>
            <person name="Sisk P."/>
            <person name="Stolte C."/>
            <person name="Sykes S."/>
            <person name="Yandava C."/>
            <person name="Wortman J."/>
            <person name="Nusbaum C."/>
            <person name="Birren B."/>
        </authorList>
    </citation>
    <scope>NUCLEOTIDE SEQUENCE</scope>
    <source>
        <strain evidence="8">R3-111a-1</strain>
    </source>
</reference>
<dbReference type="InterPro" id="IPR051169">
    <property type="entry name" value="NADH-Q_oxidoreductase"/>
</dbReference>
<dbReference type="Gene3D" id="3.50.50.100">
    <property type="match status" value="1"/>
</dbReference>
<evidence type="ECO:0000259" key="7">
    <source>
        <dbReference type="Pfam" id="PF07992"/>
    </source>
</evidence>
<dbReference type="Pfam" id="PF07992">
    <property type="entry name" value="Pyr_redox_2"/>
    <property type="match status" value="1"/>
</dbReference>
<protein>
    <recommendedName>
        <fullName evidence="7">FAD/NAD(P)-binding domain-containing protein</fullName>
    </recommendedName>
</protein>
<comment type="similarity">
    <text evidence="2">Belongs to the NADH dehydrogenase family.</text>
</comment>
<organism evidence="8">
    <name type="scientific">Gaeumannomyces tritici (strain R3-111a-1)</name>
    <name type="common">Wheat and barley take-all root rot fungus</name>
    <name type="synonym">Gaeumannomyces graminis var. tritici</name>
    <dbReference type="NCBI Taxonomy" id="644352"/>
    <lineage>
        <taxon>Eukaryota</taxon>
        <taxon>Fungi</taxon>
        <taxon>Dikarya</taxon>
        <taxon>Ascomycota</taxon>
        <taxon>Pezizomycotina</taxon>
        <taxon>Sordariomycetes</taxon>
        <taxon>Sordariomycetidae</taxon>
        <taxon>Magnaporthales</taxon>
        <taxon>Magnaporthaceae</taxon>
        <taxon>Gaeumannomyces</taxon>
    </lineage>
</organism>
<reference evidence="8" key="2">
    <citation type="submission" date="2010-07" db="EMBL/GenBank/DDBJ databases">
        <authorList>
            <consortium name="The Broad Institute Genome Sequencing Platform"/>
            <consortium name="Broad Institute Genome Sequencing Center for Infectious Disease"/>
            <person name="Ma L.-J."/>
            <person name="Dead R."/>
            <person name="Young S."/>
            <person name="Zeng Q."/>
            <person name="Koehrsen M."/>
            <person name="Alvarado L."/>
            <person name="Berlin A."/>
            <person name="Chapman S.B."/>
            <person name="Chen Z."/>
            <person name="Freedman E."/>
            <person name="Gellesch M."/>
            <person name="Goldberg J."/>
            <person name="Griggs A."/>
            <person name="Gujja S."/>
            <person name="Heilman E.R."/>
            <person name="Heiman D."/>
            <person name="Hepburn T."/>
            <person name="Howarth C."/>
            <person name="Jen D."/>
            <person name="Larson L."/>
            <person name="Mehta T."/>
            <person name="Neiman D."/>
            <person name="Pearson M."/>
            <person name="Roberts A."/>
            <person name="Saif S."/>
            <person name="Shea T."/>
            <person name="Shenoy N."/>
            <person name="Sisk P."/>
            <person name="Stolte C."/>
            <person name="Sykes S."/>
            <person name="Walk T."/>
            <person name="White J."/>
            <person name="Yandava C."/>
            <person name="Haas B."/>
            <person name="Nusbaum C."/>
            <person name="Birren B."/>
        </authorList>
    </citation>
    <scope>NUCLEOTIDE SEQUENCE</scope>
    <source>
        <strain evidence="8">R3-111a-1</strain>
    </source>
</reference>
<dbReference type="GO" id="GO:0019646">
    <property type="term" value="P:aerobic electron transport chain"/>
    <property type="evidence" value="ECO:0007669"/>
    <property type="project" value="TreeGrafter"/>
</dbReference>
<gene>
    <name evidence="9" type="primary">20343636</name>
    <name evidence="8" type="ORF">GGTG_03178</name>
</gene>
<evidence type="ECO:0000313" key="9">
    <source>
        <dbReference type="EnsemblFungi" id="EJT78075"/>
    </source>
</evidence>
<name>J3NPH0_GAET3</name>
<dbReference type="GO" id="GO:0003955">
    <property type="term" value="F:NAD(P)H dehydrogenase (quinone) activity"/>
    <property type="evidence" value="ECO:0007669"/>
    <property type="project" value="TreeGrafter"/>
</dbReference>
<evidence type="ECO:0000256" key="4">
    <source>
        <dbReference type="ARBA" id="ARBA00022827"/>
    </source>
</evidence>
<dbReference type="HOGENOM" id="CLU_021377_8_0_1"/>
<reference evidence="9" key="4">
    <citation type="journal article" date="2015" name="G3 (Bethesda)">
        <title>Genome sequences of three phytopathogenic species of the Magnaporthaceae family of fungi.</title>
        <authorList>
            <person name="Okagaki L.H."/>
            <person name="Nunes C.C."/>
            <person name="Sailsbery J."/>
            <person name="Clay B."/>
            <person name="Brown D."/>
            <person name="John T."/>
            <person name="Oh Y."/>
            <person name="Young N."/>
            <person name="Fitzgerald M."/>
            <person name="Haas B.J."/>
            <person name="Zeng Q."/>
            <person name="Young S."/>
            <person name="Adiconis X."/>
            <person name="Fan L."/>
            <person name="Levin J.Z."/>
            <person name="Mitchell T.K."/>
            <person name="Okubara P.A."/>
            <person name="Farman M.L."/>
            <person name="Kohn L.M."/>
            <person name="Birren B."/>
            <person name="Ma L.-J."/>
            <person name="Dean R.A."/>
        </authorList>
    </citation>
    <scope>NUCLEOTIDE SEQUENCE</scope>
    <source>
        <strain evidence="9">R3-111a-1</strain>
    </source>
</reference>
<dbReference type="Proteomes" id="UP000006039">
    <property type="component" value="Unassembled WGS sequence"/>
</dbReference>
<keyword evidence="6" id="KW-0732">Signal</keyword>
<evidence type="ECO:0000256" key="2">
    <source>
        <dbReference type="ARBA" id="ARBA00005272"/>
    </source>
</evidence>
<evidence type="ECO:0000256" key="3">
    <source>
        <dbReference type="ARBA" id="ARBA00022630"/>
    </source>
</evidence>
<keyword evidence="3" id="KW-0285">Flavoprotein</keyword>
<dbReference type="InterPro" id="IPR036188">
    <property type="entry name" value="FAD/NAD-bd_sf"/>
</dbReference>
<feature type="signal peptide" evidence="6">
    <location>
        <begin position="1"/>
        <end position="20"/>
    </location>
</feature>
<dbReference type="InterPro" id="IPR023753">
    <property type="entry name" value="FAD/NAD-binding_dom"/>
</dbReference>
<dbReference type="VEuPathDB" id="FungiDB:GGTG_03178"/>
<dbReference type="RefSeq" id="XP_009219220.1">
    <property type="nucleotide sequence ID" value="XM_009220956.1"/>
</dbReference>
<dbReference type="EnsemblFungi" id="EJT78075">
    <property type="protein sequence ID" value="EJT78075"/>
    <property type="gene ID" value="GGTG_03178"/>
</dbReference>
<reference evidence="9" key="5">
    <citation type="submission" date="2018-04" db="UniProtKB">
        <authorList>
            <consortium name="EnsemblFungi"/>
        </authorList>
    </citation>
    <scope>IDENTIFICATION</scope>
    <source>
        <strain evidence="9">R3-111a-1</strain>
    </source>
</reference>
<feature type="domain" description="FAD/NAD(P)-binding" evidence="7">
    <location>
        <begin position="4"/>
        <end position="321"/>
    </location>
</feature>
<dbReference type="PANTHER" id="PTHR42913:SF3">
    <property type="entry name" value="64 KDA MITOCHONDRIAL NADH DEHYDROGENASE (EUROFUNG)"/>
    <property type="match status" value="1"/>
</dbReference>
<evidence type="ECO:0000313" key="8">
    <source>
        <dbReference type="EMBL" id="EJT78075.1"/>
    </source>
</evidence>
<accession>J3NPH0</accession>
<proteinExistence type="inferred from homology"/>
<keyword evidence="10" id="KW-1185">Reference proteome</keyword>
<dbReference type="eggNOG" id="KOG2495">
    <property type="taxonomic scope" value="Eukaryota"/>
</dbReference>
<dbReference type="GeneID" id="20343636"/>
<feature type="chain" id="PRO_5015094334" description="FAD/NAD(P)-binding domain-containing protein" evidence="6">
    <location>
        <begin position="21"/>
        <end position="422"/>
    </location>
</feature>
<dbReference type="STRING" id="644352.J3NPH0"/>
<evidence type="ECO:0000256" key="1">
    <source>
        <dbReference type="ARBA" id="ARBA00001974"/>
    </source>
</evidence>
<dbReference type="PRINTS" id="PR00411">
    <property type="entry name" value="PNDRDTASEI"/>
</dbReference>
<dbReference type="AlphaFoldDB" id="J3NPH0"/>
<keyword evidence="4" id="KW-0274">FAD</keyword>
<reference evidence="10" key="1">
    <citation type="submission" date="2010-07" db="EMBL/GenBank/DDBJ databases">
        <title>The genome sequence of Gaeumannomyces graminis var. tritici strain R3-111a-1.</title>
        <authorList>
            <consortium name="The Broad Institute Genome Sequencing Platform"/>
            <person name="Ma L.-J."/>
            <person name="Dead R."/>
            <person name="Young S."/>
            <person name="Zeng Q."/>
            <person name="Koehrsen M."/>
            <person name="Alvarado L."/>
            <person name="Berlin A."/>
            <person name="Chapman S.B."/>
            <person name="Chen Z."/>
            <person name="Freedman E."/>
            <person name="Gellesch M."/>
            <person name="Goldberg J."/>
            <person name="Griggs A."/>
            <person name="Gujja S."/>
            <person name="Heilman E.R."/>
            <person name="Heiman D."/>
            <person name="Hepburn T."/>
            <person name="Howarth C."/>
            <person name="Jen D."/>
            <person name="Larson L."/>
            <person name="Mehta T."/>
            <person name="Neiman D."/>
            <person name="Pearson M."/>
            <person name="Roberts A."/>
            <person name="Saif S."/>
            <person name="Shea T."/>
            <person name="Shenoy N."/>
            <person name="Sisk P."/>
            <person name="Stolte C."/>
            <person name="Sykes S."/>
            <person name="Walk T."/>
            <person name="White J."/>
            <person name="Yandava C."/>
            <person name="Haas B."/>
            <person name="Nusbaum C."/>
            <person name="Birren B."/>
        </authorList>
    </citation>
    <scope>NUCLEOTIDE SEQUENCE [LARGE SCALE GENOMIC DNA]</scope>
    <source>
        <strain evidence="10">R3-111a-1</strain>
    </source>
</reference>
<dbReference type="PANTHER" id="PTHR42913">
    <property type="entry name" value="APOPTOSIS-INDUCING FACTOR 1"/>
    <property type="match status" value="1"/>
</dbReference>
<keyword evidence="5" id="KW-0560">Oxidoreductase</keyword>
<dbReference type="SUPFAM" id="SSF51905">
    <property type="entry name" value="FAD/NAD(P)-binding domain"/>
    <property type="match status" value="1"/>
</dbReference>
<dbReference type="OrthoDB" id="5376590at2759"/>
<dbReference type="EMBL" id="GL385396">
    <property type="protein sequence ID" value="EJT78075.1"/>
    <property type="molecule type" value="Genomic_DNA"/>
</dbReference>
<dbReference type="PRINTS" id="PR00368">
    <property type="entry name" value="FADPNR"/>
</dbReference>
<evidence type="ECO:0000313" key="10">
    <source>
        <dbReference type="Proteomes" id="UP000006039"/>
    </source>
</evidence>
<evidence type="ECO:0000256" key="6">
    <source>
        <dbReference type="SAM" id="SignalP"/>
    </source>
</evidence>